<dbReference type="PANTHER" id="PTHR23407:SF1">
    <property type="entry name" value="5-FORMYLTETRAHYDROFOLATE CYCLO-LIGASE"/>
    <property type="match status" value="1"/>
</dbReference>
<dbReference type="NCBIfam" id="TIGR02727">
    <property type="entry name" value="MTHFS_bact"/>
    <property type="match status" value="1"/>
</dbReference>
<dbReference type="Gene3D" id="3.40.50.10420">
    <property type="entry name" value="NagB/RpiA/CoA transferase-like"/>
    <property type="match status" value="1"/>
</dbReference>
<comment type="cofactor">
    <cofactor evidence="5">
        <name>Mg(2+)</name>
        <dbReference type="ChEBI" id="CHEBI:18420"/>
    </cofactor>
</comment>
<dbReference type="InterPro" id="IPR024185">
    <property type="entry name" value="FTHF_cligase-like_sf"/>
</dbReference>
<dbReference type="GO" id="GO:0009396">
    <property type="term" value="P:folic acid-containing compound biosynthetic process"/>
    <property type="evidence" value="ECO:0007669"/>
    <property type="project" value="TreeGrafter"/>
</dbReference>
<dbReference type="EC" id="6.3.3.2" evidence="5"/>
<organism evidence="6 7">
    <name type="scientific">Aliicoccus persicus</name>
    <dbReference type="NCBI Taxonomy" id="930138"/>
    <lineage>
        <taxon>Bacteria</taxon>
        <taxon>Bacillati</taxon>
        <taxon>Bacillota</taxon>
        <taxon>Bacilli</taxon>
        <taxon>Bacillales</taxon>
        <taxon>Staphylococcaceae</taxon>
        <taxon>Aliicoccus</taxon>
    </lineage>
</organism>
<dbReference type="EMBL" id="FOIT01000001">
    <property type="protein sequence ID" value="SEV84722.1"/>
    <property type="molecule type" value="Genomic_DNA"/>
</dbReference>
<evidence type="ECO:0000256" key="1">
    <source>
        <dbReference type="ARBA" id="ARBA00010638"/>
    </source>
</evidence>
<dbReference type="Pfam" id="PF01812">
    <property type="entry name" value="5-FTHF_cyc-lig"/>
    <property type="match status" value="1"/>
</dbReference>
<dbReference type="InterPro" id="IPR037171">
    <property type="entry name" value="NagB/RpiA_transferase-like"/>
</dbReference>
<dbReference type="SUPFAM" id="SSF100950">
    <property type="entry name" value="NagB/RpiA/CoA transferase-like"/>
    <property type="match status" value="1"/>
</dbReference>
<gene>
    <name evidence="6" type="ORF">SAMN05192557_0445</name>
</gene>
<keyword evidence="5" id="KW-0460">Magnesium</keyword>
<dbReference type="InterPro" id="IPR002698">
    <property type="entry name" value="FTHF_cligase"/>
</dbReference>
<dbReference type="GO" id="GO:0035999">
    <property type="term" value="P:tetrahydrofolate interconversion"/>
    <property type="evidence" value="ECO:0007669"/>
    <property type="project" value="TreeGrafter"/>
</dbReference>
<feature type="binding site" evidence="4">
    <location>
        <position position="49"/>
    </location>
    <ligand>
        <name>substrate</name>
    </ligand>
</feature>
<evidence type="ECO:0000256" key="2">
    <source>
        <dbReference type="ARBA" id="ARBA00022741"/>
    </source>
</evidence>
<keyword evidence="6" id="KW-0436">Ligase</keyword>
<keyword evidence="3 4" id="KW-0067">ATP-binding</keyword>
<protein>
    <recommendedName>
        <fullName evidence="5">5-formyltetrahydrofolate cyclo-ligase</fullName>
        <ecNumber evidence="5">6.3.3.2</ecNumber>
    </recommendedName>
</protein>
<dbReference type="PIRSF" id="PIRSF006806">
    <property type="entry name" value="FTHF_cligase"/>
    <property type="match status" value="1"/>
</dbReference>
<keyword evidence="2 4" id="KW-0547">Nucleotide-binding</keyword>
<feature type="binding site" evidence="4">
    <location>
        <begin position="3"/>
        <end position="7"/>
    </location>
    <ligand>
        <name>ATP</name>
        <dbReference type="ChEBI" id="CHEBI:30616"/>
    </ligand>
</feature>
<dbReference type="Proteomes" id="UP000243605">
    <property type="component" value="Unassembled WGS sequence"/>
</dbReference>
<dbReference type="AlphaFoldDB" id="A0A662Z137"/>
<evidence type="ECO:0000256" key="4">
    <source>
        <dbReference type="PIRSR" id="PIRSR006806-1"/>
    </source>
</evidence>
<dbReference type="RefSeq" id="WP_180366181.1">
    <property type="nucleotide sequence ID" value="NZ_FOIT01000001.1"/>
</dbReference>
<keyword evidence="7" id="KW-1185">Reference proteome</keyword>
<evidence type="ECO:0000256" key="3">
    <source>
        <dbReference type="ARBA" id="ARBA00022840"/>
    </source>
</evidence>
<dbReference type="GO" id="GO:0005524">
    <property type="term" value="F:ATP binding"/>
    <property type="evidence" value="ECO:0007669"/>
    <property type="project" value="UniProtKB-KW"/>
</dbReference>
<dbReference type="GO" id="GO:0030272">
    <property type="term" value="F:5-formyltetrahydrofolate cyclo-ligase activity"/>
    <property type="evidence" value="ECO:0007669"/>
    <property type="project" value="UniProtKB-EC"/>
</dbReference>
<evidence type="ECO:0000313" key="7">
    <source>
        <dbReference type="Proteomes" id="UP000243605"/>
    </source>
</evidence>
<dbReference type="GO" id="GO:0046872">
    <property type="term" value="F:metal ion binding"/>
    <property type="evidence" value="ECO:0007669"/>
    <property type="project" value="UniProtKB-KW"/>
</dbReference>
<evidence type="ECO:0000256" key="5">
    <source>
        <dbReference type="RuleBase" id="RU361279"/>
    </source>
</evidence>
<proteinExistence type="inferred from homology"/>
<accession>A0A662Z137</accession>
<reference evidence="6 7" key="1">
    <citation type="submission" date="2016-10" db="EMBL/GenBank/DDBJ databases">
        <authorList>
            <person name="Varghese N."/>
            <person name="Submissions S."/>
        </authorList>
    </citation>
    <scope>NUCLEOTIDE SEQUENCE [LARGE SCALE GENOMIC DNA]</scope>
    <source>
        <strain evidence="6 7">IBRC-M10081</strain>
    </source>
</reference>
<name>A0A662Z137_9STAP</name>
<sequence>MSKKLYRKEMIQTLKSIDNDKRAQDEEVLMDSLIDFVLEKGYKSVGLIISMPHEINTDIAINVLNEHGVNVYSPACDYATKTMHFYRMHNSEDKKQDEKGIPVPNNLKKSFDEMELVVVPGLIFSETGYRIGYGGGYYDKFLADFKGDTISIVFEEQLKNEIPIESHDIPVDAIITPKRRISSKELRRDE</sequence>
<dbReference type="PANTHER" id="PTHR23407">
    <property type="entry name" value="ATPASE INHIBITOR/5-FORMYLTETRAHYDROFOLATE CYCLO-LIGASE"/>
    <property type="match status" value="1"/>
</dbReference>
<feature type="binding site" evidence="4">
    <location>
        <position position="54"/>
    </location>
    <ligand>
        <name>substrate</name>
    </ligand>
</feature>
<comment type="catalytic activity">
    <reaction evidence="5">
        <text>(6S)-5-formyl-5,6,7,8-tetrahydrofolate + ATP = (6R)-5,10-methenyltetrahydrofolate + ADP + phosphate</text>
        <dbReference type="Rhea" id="RHEA:10488"/>
        <dbReference type="ChEBI" id="CHEBI:30616"/>
        <dbReference type="ChEBI" id="CHEBI:43474"/>
        <dbReference type="ChEBI" id="CHEBI:57455"/>
        <dbReference type="ChEBI" id="CHEBI:57457"/>
        <dbReference type="ChEBI" id="CHEBI:456216"/>
        <dbReference type="EC" id="6.3.3.2"/>
    </reaction>
</comment>
<evidence type="ECO:0000313" key="6">
    <source>
        <dbReference type="EMBL" id="SEV84722.1"/>
    </source>
</evidence>
<keyword evidence="5" id="KW-0479">Metal-binding</keyword>
<feature type="binding site" evidence="4">
    <location>
        <begin position="130"/>
        <end position="138"/>
    </location>
    <ligand>
        <name>ATP</name>
        <dbReference type="ChEBI" id="CHEBI:30616"/>
    </ligand>
</feature>
<comment type="similarity">
    <text evidence="1 5">Belongs to the 5-formyltetrahydrofolate cyclo-ligase family.</text>
</comment>